<dbReference type="InterPro" id="IPR036291">
    <property type="entry name" value="NAD(P)-bd_dom_sf"/>
</dbReference>
<sequence length="208" mass="21596">MFGGTGKIGRHVVRRLLRAGHHVTALVRSPEKLDITDDDLEVIVAELDDTAAVGRAVAGADAVISALGPPIDPFLRSGPLTAATRGIVAAMHESGVRRLVALATVSVPDPRDRPSLLDRLVPVGIGLLIPGALKEVQGISEVVTTSGLDWTLARITAPIDVSTNGTLRAGFLGRDHVGAPMARTDVAAFLVDQLVDDTFVGAAPAISN</sequence>
<dbReference type="EMBL" id="BAABHO010000004">
    <property type="protein sequence ID" value="GAA4777467.1"/>
    <property type="molecule type" value="Genomic_DNA"/>
</dbReference>
<protein>
    <submittedName>
        <fullName evidence="2">NAD(P)H-binding protein</fullName>
    </submittedName>
</protein>
<evidence type="ECO:0000313" key="2">
    <source>
        <dbReference type="EMBL" id="GAA4777467.1"/>
    </source>
</evidence>
<dbReference type="PANTHER" id="PTHR43355:SF2">
    <property type="entry name" value="FLAVIN REDUCTASE (NADPH)"/>
    <property type="match status" value="1"/>
</dbReference>
<organism evidence="2 3">
    <name type="scientific">Actinomycetospora chlora</name>
    <dbReference type="NCBI Taxonomy" id="663608"/>
    <lineage>
        <taxon>Bacteria</taxon>
        <taxon>Bacillati</taxon>
        <taxon>Actinomycetota</taxon>
        <taxon>Actinomycetes</taxon>
        <taxon>Pseudonocardiales</taxon>
        <taxon>Pseudonocardiaceae</taxon>
        <taxon>Actinomycetospora</taxon>
    </lineage>
</organism>
<reference evidence="3" key="1">
    <citation type="journal article" date="2019" name="Int. J. Syst. Evol. Microbiol.">
        <title>The Global Catalogue of Microorganisms (GCM) 10K type strain sequencing project: providing services to taxonomists for standard genome sequencing and annotation.</title>
        <authorList>
            <consortium name="The Broad Institute Genomics Platform"/>
            <consortium name="The Broad Institute Genome Sequencing Center for Infectious Disease"/>
            <person name="Wu L."/>
            <person name="Ma J."/>
        </authorList>
    </citation>
    <scope>NUCLEOTIDE SEQUENCE [LARGE SCALE GENOMIC DNA]</scope>
    <source>
        <strain evidence="3">JCM 17979</strain>
    </source>
</reference>
<proteinExistence type="predicted"/>
<feature type="domain" description="NAD(P)-binding" evidence="1">
    <location>
        <begin position="3"/>
        <end position="196"/>
    </location>
</feature>
<dbReference type="SUPFAM" id="SSF51735">
    <property type="entry name" value="NAD(P)-binding Rossmann-fold domains"/>
    <property type="match status" value="1"/>
</dbReference>
<evidence type="ECO:0000313" key="3">
    <source>
        <dbReference type="Proteomes" id="UP001500928"/>
    </source>
</evidence>
<dbReference type="Gene3D" id="3.40.50.720">
    <property type="entry name" value="NAD(P)-binding Rossmann-like Domain"/>
    <property type="match status" value="1"/>
</dbReference>
<dbReference type="InterPro" id="IPR051606">
    <property type="entry name" value="Polyketide_Oxido-like"/>
</dbReference>
<name>A0ABP9ABG2_9PSEU</name>
<dbReference type="PANTHER" id="PTHR43355">
    <property type="entry name" value="FLAVIN REDUCTASE (NADPH)"/>
    <property type="match status" value="1"/>
</dbReference>
<accession>A0ABP9ABG2</accession>
<dbReference type="Proteomes" id="UP001500928">
    <property type="component" value="Unassembled WGS sequence"/>
</dbReference>
<dbReference type="Pfam" id="PF13460">
    <property type="entry name" value="NAD_binding_10"/>
    <property type="match status" value="1"/>
</dbReference>
<keyword evidence="3" id="KW-1185">Reference proteome</keyword>
<gene>
    <name evidence="2" type="ORF">GCM10023200_07890</name>
</gene>
<dbReference type="InterPro" id="IPR016040">
    <property type="entry name" value="NAD(P)-bd_dom"/>
</dbReference>
<comment type="caution">
    <text evidence="2">The sequence shown here is derived from an EMBL/GenBank/DDBJ whole genome shotgun (WGS) entry which is preliminary data.</text>
</comment>
<evidence type="ECO:0000259" key="1">
    <source>
        <dbReference type="Pfam" id="PF13460"/>
    </source>
</evidence>